<dbReference type="Gene3D" id="3.40.50.12780">
    <property type="entry name" value="N-terminal domain of ligase-like"/>
    <property type="match status" value="1"/>
</dbReference>
<dbReference type="OrthoDB" id="580775at2"/>
<dbReference type="PANTHER" id="PTHR36932">
    <property type="entry name" value="CAPSULAR POLYSACCHARIDE BIOSYNTHESIS PROTEIN"/>
    <property type="match status" value="1"/>
</dbReference>
<organism evidence="1 2">
    <name type="scientific">Microbacterium oleivorans</name>
    <dbReference type="NCBI Taxonomy" id="273677"/>
    <lineage>
        <taxon>Bacteria</taxon>
        <taxon>Bacillati</taxon>
        <taxon>Actinomycetota</taxon>
        <taxon>Actinomycetes</taxon>
        <taxon>Micrococcales</taxon>
        <taxon>Microbacteriaceae</taxon>
        <taxon>Microbacterium</taxon>
    </lineage>
</organism>
<dbReference type="AlphaFoldDB" id="A0A031FT72"/>
<protein>
    <submittedName>
        <fullName evidence="1">Coenzyme F390 synthetase</fullName>
    </submittedName>
</protein>
<dbReference type="SUPFAM" id="SSF56801">
    <property type="entry name" value="Acetyl-CoA synthetase-like"/>
    <property type="match status" value="1"/>
</dbReference>
<reference evidence="1 2" key="1">
    <citation type="submission" date="2014-03" db="EMBL/GenBank/DDBJ databases">
        <title>Draft Genome Sequences of 13 Willow Endophytes.</title>
        <authorList>
            <person name="Gan H.Y."/>
            <person name="Gan H.M."/>
            <person name="Savka M.A."/>
            <person name="Hudson A.O."/>
        </authorList>
    </citation>
    <scope>NUCLEOTIDE SEQUENCE [LARGE SCALE GENOMIC DNA]</scope>
    <source>
        <strain evidence="1 2">RIT293</strain>
    </source>
</reference>
<proteinExistence type="predicted"/>
<dbReference type="eggNOG" id="COG1541">
    <property type="taxonomic scope" value="Bacteria"/>
</dbReference>
<dbReference type="PATRIC" id="fig|273677.3.peg.994"/>
<sequence length="449" mass="48779">MSDPDDGLTLAEYAPGSAAVLTDAERWPTMDAAGAGRLDRWRRHPFAPDWVHATGDRLTAEMVERTRMPLSTNGWLEEHLTTARNLLAYRGRDGLVSLADFPPITRQHLVEDLASFVPLDADLDRMLHGTSSGSTGAALLIPDDVEEVARGFHLMVSLVRAQGIDWVPDGERFAVASVVFQRQAFTYVSLVSGFAHRAMARLNLDTGVWRTPSDRTDFLRDADPQVISGHPTSLAELLSPDLRGAVRPLALFSSAMSLSGPLRADLEDAFGCPVFDVYGLHETRQIAVRTDDGPFRVLDRRVHVEILDSAGEVLPEGERGEITVTAGENPLLPLVRYRTGDVGRLVRLADGGIGIADLEGRENTVFLGSDGRRVPCVDLTQQLQTHGARGWSIVQAVDGSVAAEIVGGDAGAVDRTLRALLNQPVAVTRHERLIDLGEGKPRRYRSAAG</sequence>
<evidence type="ECO:0000313" key="1">
    <source>
        <dbReference type="EMBL" id="EZP28039.1"/>
    </source>
</evidence>
<dbReference type="RefSeq" id="WP_036310060.1">
    <property type="nucleotide sequence ID" value="NZ_JFYO01000004.1"/>
</dbReference>
<dbReference type="InterPro" id="IPR042099">
    <property type="entry name" value="ANL_N_sf"/>
</dbReference>
<accession>A0A031FT72</accession>
<evidence type="ECO:0000313" key="2">
    <source>
        <dbReference type="Proteomes" id="UP000024001"/>
    </source>
</evidence>
<dbReference type="InterPro" id="IPR053158">
    <property type="entry name" value="CapK_Type1_Caps_Biosynth"/>
</dbReference>
<dbReference type="PANTHER" id="PTHR36932:SF1">
    <property type="entry name" value="CAPSULAR POLYSACCHARIDE BIOSYNTHESIS PROTEIN"/>
    <property type="match status" value="1"/>
</dbReference>
<dbReference type="EMBL" id="JFYO01000004">
    <property type="protein sequence ID" value="EZP28039.1"/>
    <property type="molecule type" value="Genomic_DNA"/>
</dbReference>
<keyword evidence="2" id="KW-1185">Reference proteome</keyword>
<comment type="caution">
    <text evidence="1">The sequence shown here is derived from an EMBL/GenBank/DDBJ whole genome shotgun (WGS) entry which is preliminary data.</text>
</comment>
<dbReference type="Proteomes" id="UP000024001">
    <property type="component" value="Unassembled WGS sequence"/>
</dbReference>
<name>A0A031FT72_9MICO</name>
<gene>
    <name evidence="1" type="ORF">BW34_01013</name>
</gene>